<evidence type="ECO:0000313" key="2">
    <source>
        <dbReference type="Proteomes" id="UP000789920"/>
    </source>
</evidence>
<dbReference type="EMBL" id="CAJVQC010066767">
    <property type="protein sequence ID" value="CAG8806705.1"/>
    <property type="molecule type" value="Genomic_DNA"/>
</dbReference>
<dbReference type="Proteomes" id="UP000789920">
    <property type="component" value="Unassembled WGS sequence"/>
</dbReference>
<feature type="non-terminal residue" evidence="1">
    <location>
        <position position="1"/>
    </location>
</feature>
<name>A0ACA9RS35_9GLOM</name>
<reference evidence="1" key="1">
    <citation type="submission" date="2021-06" db="EMBL/GenBank/DDBJ databases">
        <authorList>
            <person name="Kallberg Y."/>
            <person name="Tangrot J."/>
            <person name="Rosling A."/>
        </authorList>
    </citation>
    <scope>NUCLEOTIDE SEQUENCE</scope>
    <source>
        <strain evidence="1">MA461A</strain>
    </source>
</reference>
<gene>
    <name evidence="1" type="ORF">RPERSI_LOCUS22222</name>
</gene>
<protein>
    <submittedName>
        <fullName evidence="1">36603_t:CDS:1</fullName>
    </submittedName>
</protein>
<proteinExistence type="predicted"/>
<comment type="caution">
    <text evidence="1">The sequence shown here is derived from an EMBL/GenBank/DDBJ whole genome shotgun (WGS) entry which is preliminary data.</text>
</comment>
<accession>A0ACA9RS35</accession>
<sequence>EKSDKKEIEIMSIPKKTKHRYYHLTQQGAELTEKQLEAIRKVVSGYTKKYADGKNKP</sequence>
<keyword evidence="2" id="KW-1185">Reference proteome</keyword>
<evidence type="ECO:0000313" key="1">
    <source>
        <dbReference type="EMBL" id="CAG8806705.1"/>
    </source>
</evidence>
<organism evidence="1 2">
    <name type="scientific">Racocetra persica</name>
    <dbReference type="NCBI Taxonomy" id="160502"/>
    <lineage>
        <taxon>Eukaryota</taxon>
        <taxon>Fungi</taxon>
        <taxon>Fungi incertae sedis</taxon>
        <taxon>Mucoromycota</taxon>
        <taxon>Glomeromycotina</taxon>
        <taxon>Glomeromycetes</taxon>
        <taxon>Diversisporales</taxon>
        <taxon>Gigasporaceae</taxon>
        <taxon>Racocetra</taxon>
    </lineage>
</organism>